<organism evidence="1">
    <name type="scientific">mine drainage metagenome</name>
    <dbReference type="NCBI Taxonomy" id="410659"/>
    <lineage>
        <taxon>unclassified sequences</taxon>
        <taxon>metagenomes</taxon>
        <taxon>ecological metagenomes</taxon>
    </lineage>
</organism>
<dbReference type="AlphaFoldDB" id="A0A1J5Q067"/>
<proteinExistence type="predicted"/>
<accession>A0A1J5Q067</accession>
<sequence>MQAPKEQIYFAQAFHHGEAEKHSYVVAVGAQPAVEALARSEHARLRGAYGVAIYRTAPDVATQEHFRLVDYLPSDMGERWTCSQPDEEQAA</sequence>
<dbReference type="EMBL" id="MLJW01002944">
    <property type="protein sequence ID" value="OIQ73244.1"/>
    <property type="molecule type" value="Genomic_DNA"/>
</dbReference>
<evidence type="ECO:0000313" key="1">
    <source>
        <dbReference type="EMBL" id="OIQ73244.1"/>
    </source>
</evidence>
<gene>
    <name evidence="1" type="ORF">GALL_451200</name>
</gene>
<protein>
    <submittedName>
        <fullName evidence="1">Uncharacterized protein</fullName>
    </submittedName>
</protein>
<reference evidence="1" key="1">
    <citation type="submission" date="2016-10" db="EMBL/GenBank/DDBJ databases">
        <title>Sequence of Gallionella enrichment culture.</title>
        <authorList>
            <person name="Poehlein A."/>
            <person name="Muehling M."/>
            <person name="Daniel R."/>
        </authorList>
    </citation>
    <scope>NUCLEOTIDE SEQUENCE</scope>
</reference>
<comment type="caution">
    <text evidence="1">The sequence shown here is derived from an EMBL/GenBank/DDBJ whole genome shotgun (WGS) entry which is preliminary data.</text>
</comment>
<name>A0A1J5Q067_9ZZZZ</name>